<keyword evidence="2" id="KW-0067">ATP-binding</keyword>
<name>A0A5C7XQC6_9MYCO</name>
<evidence type="ECO:0000256" key="1">
    <source>
        <dbReference type="ARBA" id="ARBA00022741"/>
    </source>
</evidence>
<evidence type="ECO:0000259" key="4">
    <source>
        <dbReference type="PROSITE" id="PS50043"/>
    </source>
</evidence>
<dbReference type="InterPro" id="IPR027417">
    <property type="entry name" value="P-loop_NTPase"/>
</dbReference>
<dbReference type="GO" id="GO:0005737">
    <property type="term" value="C:cytoplasm"/>
    <property type="evidence" value="ECO:0007669"/>
    <property type="project" value="TreeGrafter"/>
</dbReference>
<dbReference type="Pfam" id="PF13191">
    <property type="entry name" value="AAA_16"/>
    <property type="match status" value="1"/>
</dbReference>
<dbReference type="SUPFAM" id="SSF52540">
    <property type="entry name" value="P-loop containing nucleoside triphosphate hydrolases"/>
    <property type="match status" value="1"/>
</dbReference>
<dbReference type="CDD" id="cd06170">
    <property type="entry name" value="LuxR_C_like"/>
    <property type="match status" value="1"/>
</dbReference>
<dbReference type="Gene3D" id="3.40.50.300">
    <property type="entry name" value="P-loop containing nucleotide triphosphate hydrolases"/>
    <property type="match status" value="1"/>
</dbReference>
<keyword evidence="1" id="KW-0547">Nucleotide-binding</keyword>
<evidence type="ECO:0000256" key="3">
    <source>
        <dbReference type="SAM" id="MobiDB-lite"/>
    </source>
</evidence>
<evidence type="ECO:0000313" key="5">
    <source>
        <dbReference type="EMBL" id="TXI51506.1"/>
    </source>
</evidence>
<dbReference type="EMBL" id="SSGD01000147">
    <property type="protein sequence ID" value="TXI51506.1"/>
    <property type="molecule type" value="Genomic_DNA"/>
</dbReference>
<dbReference type="GO" id="GO:0006355">
    <property type="term" value="P:regulation of DNA-templated transcription"/>
    <property type="evidence" value="ECO:0007669"/>
    <property type="project" value="InterPro"/>
</dbReference>
<evidence type="ECO:0000256" key="2">
    <source>
        <dbReference type="ARBA" id="ARBA00022840"/>
    </source>
</evidence>
<protein>
    <submittedName>
        <fullName evidence="5">Helix-turn-helix transcriptional regulator</fullName>
    </submittedName>
</protein>
<dbReference type="InterPro" id="IPR000792">
    <property type="entry name" value="Tscrpt_reg_LuxR_C"/>
</dbReference>
<dbReference type="PRINTS" id="PR00038">
    <property type="entry name" value="HTHLUXR"/>
</dbReference>
<dbReference type="SMART" id="SM00421">
    <property type="entry name" value="HTH_LUXR"/>
    <property type="match status" value="1"/>
</dbReference>
<dbReference type="Proteomes" id="UP000321797">
    <property type="component" value="Unassembled WGS sequence"/>
</dbReference>
<feature type="region of interest" description="Disordered" evidence="3">
    <location>
        <begin position="334"/>
        <end position="361"/>
    </location>
</feature>
<reference evidence="5 6" key="1">
    <citation type="submission" date="2018-09" db="EMBL/GenBank/DDBJ databases">
        <title>Metagenome Assembled Genomes from an Advanced Water Purification Facility.</title>
        <authorList>
            <person name="Stamps B.W."/>
            <person name="Spear J.R."/>
        </authorList>
    </citation>
    <scope>NUCLEOTIDE SEQUENCE [LARGE SCALE GENOMIC DNA]</scope>
    <source>
        <strain evidence="5">Bin_29_2</strain>
    </source>
</reference>
<dbReference type="InterPro" id="IPR016032">
    <property type="entry name" value="Sig_transdc_resp-reg_C-effctor"/>
</dbReference>
<dbReference type="PANTHER" id="PTHR16305:SF35">
    <property type="entry name" value="TRANSCRIPTIONAL ACTIVATOR DOMAIN"/>
    <property type="match status" value="1"/>
</dbReference>
<comment type="caution">
    <text evidence="5">The sequence shown here is derived from an EMBL/GenBank/DDBJ whole genome shotgun (WGS) entry which is preliminary data.</text>
</comment>
<dbReference type="PROSITE" id="PS50043">
    <property type="entry name" value="HTH_LUXR_2"/>
    <property type="match status" value="1"/>
</dbReference>
<dbReference type="AlphaFoldDB" id="A0A5C7XQC6"/>
<sequence length="921" mass="98565">MRGRAHECAALDEALNSARWGSSQVLVLRGEAGVGKTALLDYAAGRAHGFRVVRTTGVESEMELAYAGLQQLCAPLLAHLDTLPSPQRDALNTAFGRSGGAAPDRFLVGLATLSLLTAAAEGQPLVCLVDDAQWLDGVSAQTLAFVARRLAAESVAMIFAAREGSEDEVRGLPMLTIRGLDARDARALLDEVILGRIDERMRDRLVAETRGNPLALLELPRDLTAEELAGGFGVPEARPLAGKIEQSFLRRFKALPEQTQRLLLVAAAEPVGDVALLNRAAAYLGIPENALAPAEAVGLLEIGNRVLFRHPLVRSATYRTADSAERRAVHHALAEATDAETDPDRKAWHRASAASGPDEAVATELERSADRARRRGGVAAAGAFLSRATELSLDPFRRATRALAAAQAKREGAALDAACDLLNTAEGAPLDDLQKAQLARLRAQIEFTRSRSGGDATSLTVCAAAARLHDAARKLETLDGARASETYIEAVAAAMYGGRLCAPGAAVEIASSARSAPLRPDPPRTVDLLLQGLAARIIDGHARSLSALRRALVAIRDDAEKGHGDILSWPWQAFPIAQESAAHELWDDDMWFQLADHAVRRARTAGALALLPVALAYRAGVHVHAGELATAAELLAEADTITTSTGLSSVKYHSLTLAAWRGNDNEARRLIAAAAQDGAARGEGRLISLTSYATAVLDNGHGRYEDAFAAAEHGCAYEDLGMFGWCLVELIEAGSRSAQTAAAAKALQLLEQRAAVTRTDWAAGLLARSRALVASSRQAEDFYREAIARLENTRIAVHLARSHLVYGEWLRRGNRRVDARVHLRTARKMFDRMGAEGFADRARRELTGTGEKVRKNPVKSGDGLTAQEAQIARMAGAGMTNPEIAAQLFISSHTVEWHLRKVFAKLGITSRRQLRGAPPAP</sequence>
<gene>
    <name evidence="5" type="ORF">E6Q54_20330</name>
</gene>
<dbReference type="GO" id="GO:0003677">
    <property type="term" value="F:DNA binding"/>
    <property type="evidence" value="ECO:0007669"/>
    <property type="project" value="InterPro"/>
</dbReference>
<proteinExistence type="predicted"/>
<evidence type="ECO:0000313" key="6">
    <source>
        <dbReference type="Proteomes" id="UP000321797"/>
    </source>
</evidence>
<dbReference type="InterPro" id="IPR041664">
    <property type="entry name" value="AAA_16"/>
</dbReference>
<accession>A0A5C7XQC6</accession>
<dbReference type="PANTHER" id="PTHR16305">
    <property type="entry name" value="TESTICULAR SOLUBLE ADENYLYL CYCLASE"/>
    <property type="match status" value="1"/>
</dbReference>
<dbReference type="GO" id="GO:0005524">
    <property type="term" value="F:ATP binding"/>
    <property type="evidence" value="ECO:0007669"/>
    <property type="project" value="UniProtKB-KW"/>
</dbReference>
<dbReference type="SUPFAM" id="SSF46894">
    <property type="entry name" value="C-terminal effector domain of the bipartite response regulators"/>
    <property type="match status" value="1"/>
</dbReference>
<dbReference type="Pfam" id="PF00196">
    <property type="entry name" value="GerE"/>
    <property type="match status" value="1"/>
</dbReference>
<dbReference type="GO" id="GO:0004016">
    <property type="term" value="F:adenylate cyclase activity"/>
    <property type="evidence" value="ECO:0007669"/>
    <property type="project" value="TreeGrafter"/>
</dbReference>
<organism evidence="5 6">
    <name type="scientific">Mycolicibacter arupensis</name>
    <dbReference type="NCBI Taxonomy" id="342002"/>
    <lineage>
        <taxon>Bacteria</taxon>
        <taxon>Bacillati</taxon>
        <taxon>Actinomycetota</taxon>
        <taxon>Actinomycetes</taxon>
        <taxon>Mycobacteriales</taxon>
        <taxon>Mycobacteriaceae</taxon>
        <taxon>Mycolicibacter</taxon>
    </lineage>
</organism>
<feature type="domain" description="HTH luxR-type" evidence="4">
    <location>
        <begin position="857"/>
        <end position="921"/>
    </location>
</feature>
<dbReference type="InterPro" id="IPR036388">
    <property type="entry name" value="WH-like_DNA-bd_sf"/>
</dbReference>
<dbReference type="Gene3D" id="1.10.10.10">
    <property type="entry name" value="Winged helix-like DNA-binding domain superfamily/Winged helix DNA-binding domain"/>
    <property type="match status" value="1"/>
</dbReference>